<evidence type="ECO:0000256" key="1">
    <source>
        <dbReference type="ARBA" id="ARBA00010876"/>
    </source>
</evidence>
<comment type="function">
    <text evidence="5">Responsible for synthesis of pseudouridine from uracil.</text>
</comment>
<evidence type="ECO:0000256" key="3">
    <source>
        <dbReference type="PIRSR" id="PIRSR606225-1"/>
    </source>
</evidence>
<sequence length="326" mass="37450">MKNTKNTQIYQVPEERRHERLDVFLAEQMGISRTKIQKMIIANQVTLDGREPKKAGERLTSTKQIEVKEEDTSIKDAENKIKAKKLPKLDVVAETADYIVVNKPSGILVHPTQAGETDTLVNMLLKKYPEIKNVGEAEVRPGIVHRLDKEASGLLVIARTQKSFESLKKQFQDRSVDKIYSVLVYGQMNKDNGQIDFEIDRGGDGRMVSRPKIDKMKLRNIPKIQDGKEALTEYWVEEKYKRFSLLKVKIHSGRTHQIRVHMYALGCPVVGDPLYCNKKLQKKSDGELNRLFLHARHLEFTDLKGERVIFDKAIPKVLKEYLESLV</sequence>
<dbReference type="InterPro" id="IPR002942">
    <property type="entry name" value="S4_RNA-bd"/>
</dbReference>
<dbReference type="Pfam" id="PF00849">
    <property type="entry name" value="PseudoU_synth_2"/>
    <property type="match status" value="1"/>
</dbReference>
<dbReference type="GO" id="GO:0120159">
    <property type="term" value="F:rRNA pseudouridine synthase activity"/>
    <property type="evidence" value="ECO:0007669"/>
    <property type="project" value="UniProtKB-ARBA"/>
</dbReference>
<dbReference type="InterPro" id="IPR036986">
    <property type="entry name" value="S4_RNA-bd_sf"/>
</dbReference>
<dbReference type="CDD" id="cd00165">
    <property type="entry name" value="S4"/>
    <property type="match status" value="1"/>
</dbReference>
<dbReference type="InterPro" id="IPR006225">
    <property type="entry name" value="PsdUridine_synth_RluC/D"/>
</dbReference>
<dbReference type="SUPFAM" id="SSF55120">
    <property type="entry name" value="Pseudouridine synthase"/>
    <property type="match status" value="1"/>
</dbReference>
<evidence type="ECO:0000313" key="8">
    <source>
        <dbReference type="Proteomes" id="UP000178349"/>
    </source>
</evidence>
<dbReference type="AlphaFoldDB" id="A0A1F6NLX7"/>
<dbReference type="InterPro" id="IPR050188">
    <property type="entry name" value="RluA_PseudoU_synthase"/>
</dbReference>
<keyword evidence="4" id="KW-0694">RNA-binding</keyword>
<feature type="active site" evidence="3">
    <location>
        <position position="148"/>
    </location>
</feature>
<comment type="caution">
    <text evidence="7">The sequence shown here is derived from an EMBL/GenBank/DDBJ whole genome shotgun (WGS) entry which is preliminary data.</text>
</comment>
<organism evidence="7 8">
    <name type="scientific">Candidatus Magasanikbacteria bacterium RIFOXYC12_FULL_33_11</name>
    <dbReference type="NCBI Taxonomy" id="1798701"/>
    <lineage>
        <taxon>Bacteria</taxon>
        <taxon>Candidatus Magasanikiibacteriota</taxon>
    </lineage>
</organism>
<name>A0A1F6NLX7_9BACT</name>
<dbReference type="SUPFAM" id="SSF55174">
    <property type="entry name" value="Alpha-L RNA-binding motif"/>
    <property type="match status" value="1"/>
</dbReference>
<protein>
    <recommendedName>
        <fullName evidence="5">Pseudouridine synthase</fullName>
        <ecNumber evidence="5">5.4.99.-</ecNumber>
    </recommendedName>
</protein>
<dbReference type="EMBL" id="MFQW01000061">
    <property type="protein sequence ID" value="OGH84869.1"/>
    <property type="molecule type" value="Genomic_DNA"/>
</dbReference>
<proteinExistence type="inferred from homology"/>
<dbReference type="EC" id="5.4.99.-" evidence="5"/>
<dbReference type="Gene3D" id="3.30.2350.10">
    <property type="entry name" value="Pseudouridine synthase"/>
    <property type="match status" value="1"/>
</dbReference>
<dbReference type="Proteomes" id="UP000178349">
    <property type="component" value="Unassembled WGS sequence"/>
</dbReference>
<dbReference type="InterPro" id="IPR006145">
    <property type="entry name" value="PsdUridine_synth_RsuA/RluA"/>
</dbReference>
<dbReference type="NCBIfam" id="TIGR00005">
    <property type="entry name" value="rluA_subfam"/>
    <property type="match status" value="1"/>
</dbReference>
<dbReference type="PANTHER" id="PTHR21600">
    <property type="entry name" value="MITOCHONDRIAL RNA PSEUDOURIDINE SYNTHASE"/>
    <property type="match status" value="1"/>
</dbReference>
<evidence type="ECO:0000313" key="7">
    <source>
        <dbReference type="EMBL" id="OGH84869.1"/>
    </source>
</evidence>
<evidence type="ECO:0000256" key="5">
    <source>
        <dbReference type="RuleBase" id="RU362028"/>
    </source>
</evidence>
<dbReference type="PANTHER" id="PTHR21600:SF44">
    <property type="entry name" value="RIBOSOMAL LARGE SUBUNIT PSEUDOURIDINE SYNTHASE D"/>
    <property type="match status" value="1"/>
</dbReference>
<dbReference type="Gene3D" id="3.10.290.10">
    <property type="entry name" value="RNA-binding S4 domain"/>
    <property type="match status" value="1"/>
</dbReference>
<evidence type="ECO:0000259" key="6">
    <source>
        <dbReference type="SMART" id="SM00363"/>
    </source>
</evidence>
<dbReference type="PROSITE" id="PS50889">
    <property type="entry name" value="S4"/>
    <property type="match status" value="1"/>
</dbReference>
<comment type="similarity">
    <text evidence="1 5">Belongs to the pseudouridine synthase RluA family.</text>
</comment>
<dbReference type="CDD" id="cd02869">
    <property type="entry name" value="PseudoU_synth_RluA_like"/>
    <property type="match status" value="1"/>
</dbReference>
<feature type="domain" description="RNA-binding S4" evidence="6">
    <location>
        <begin position="19"/>
        <end position="87"/>
    </location>
</feature>
<dbReference type="SMART" id="SM00363">
    <property type="entry name" value="S4"/>
    <property type="match status" value="1"/>
</dbReference>
<gene>
    <name evidence="7" type="ORF">A2493_01265</name>
</gene>
<dbReference type="InterPro" id="IPR020103">
    <property type="entry name" value="PsdUridine_synth_cat_dom_sf"/>
</dbReference>
<keyword evidence="2 5" id="KW-0413">Isomerase</keyword>
<dbReference type="GO" id="GO:0003723">
    <property type="term" value="F:RNA binding"/>
    <property type="evidence" value="ECO:0007669"/>
    <property type="project" value="UniProtKB-KW"/>
</dbReference>
<dbReference type="Pfam" id="PF01479">
    <property type="entry name" value="S4"/>
    <property type="match status" value="1"/>
</dbReference>
<reference evidence="7 8" key="1">
    <citation type="journal article" date="2016" name="Nat. Commun.">
        <title>Thousands of microbial genomes shed light on interconnected biogeochemical processes in an aquifer system.</title>
        <authorList>
            <person name="Anantharaman K."/>
            <person name="Brown C.T."/>
            <person name="Hug L.A."/>
            <person name="Sharon I."/>
            <person name="Castelle C.J."/>
            <person name="Probst A.J."/>
            <person name="Thomas B.C."/>
            <person name="Singh A."/>
            <person name="Wilkins M.J."/>
            <person name="Karaoz U."/>
            <person name="Brodie E.L."/>
            <person name="Williams K.H."/>
            <person name="Hubbard S.S."/>
            <person name="Banfield J.F."/>
        </authorList>
    </citation>
    <scope>NUCLEOTIDE SEQUENCE [LARGE SCALE GENOMIC DNA]</scope>
</reference>
<accession>A0A1F6NLX7</accession>
<evidence type="ECO:0000256" key="4">
    <source>
        <dbReference type="PROSITE-ProRule" id="PRU00182"/>
    </source>
</evidence>
<evidence type="ECO:0000256" key="2">
    <source>
        <dbReference type="ARBA" id="ARBA00023235"/>
    </source>
</evidence>
<dbReference type="GO" id="GO:0000455">
    <property type="term" value="P:enzyme-directed rRNA pseudouridine synthesis"/>
    <property type="evidence" value="ECO:0007669"/>
    <property type="project" value="TreeGrafter"/>
</dbReference>
<comment type="catalytic activity">
    <reaction evidence="5">
        <text>a uridine in RNA = a pseudouridine in RNA</text>
        <dbReference type="Rhea" id="RHEA:48348"/>
        <dbReference type="Rhea" id="RHEA-COMP:12068"/>
        <dbReference type="Rhea" id="RHEA-COMP:12069"/>
        <dbReference type="ChEBI" id="CHEBI:65314"/>
        <dbReference type="ChEBI" id="CHEBI:65315"/>
    </reaction>
</comment>